<dbReference type="GeneID" id="89980986"/>
<keyword evidence="3" id="KW-1185">Reference proteome</keyword>
<reference evidence="2 3" key="1">
    <citation type="submission" date="2023-08" db="EMBL/GenBank/DDBJ databases">
        <title>Black Yeasts Isolated from many extreme environments.</title>
        <authorList>
            <person name="Coleine C."/>
            <person name="Stajich J.E."/>
            <person name="Selbmann L."/>
        </authorList>
    </citation>
    <scope>NUCLEOTIDE SEQUENCE [LARGE SCALE GENOMIC DNA]</scope>
    <source>
        <strain evidence="2 3">CCFEE 5792</strain>
    </source>
</reference>
<feature type="compositionally biased region" description="Low complexity" evidence="1">
    <location>
        <begin position="371"/>
        <end position="383"/>
    </location>
</feature>
<comment type="caution">
    <text evidence="2">The sequence shown here is derived from an EMBL/GenBank/DDBJ whole genome shotgun (WGS) entry which is preliminary data.</text>
</comment>
<dbReference type="EMBL" id="JAVRRD010000009">
    <property type="protein sequence ID" value="KAK5055101.1"/>
    <property type="molecule type" value="Genomic_DNA"/>
</dbReference>
<organism evidence="2 3">
    <name type="scientific">Exophiala bonariae</name>
    <dbReference type="NCBI Taxonomy" id="1690606"/>
    <lineage>
        <taxon>Eukaryota</taxon>
        <taxon>Fungi</taxon>
        <taxon>Dikarya</taxon>
        <taxon>Ascomycota</taxon>
        <taxon>Pezizomycotina</taxon>
        <taxon>Eurotiomycetes</taxon>
        <taxon>Chaetothyriomycetidae</taxon>
        <taxon>Chaetothyriales</taxon>
        <taxon>Herpotrichiellaceae</taxon>
        <taxon>Exophiala</taxon>
    </lineage>
</organism>
<dbReference type="RefSeq" id="XP_064707532.1">
    <property type="nucleotide sequence ID" value="XM_064856356.1"/>
</dbReference>
<accession>A0AAV9NDE9</accession>
<dbReference type="Gene3D" id="1.20.190.20">
    <property type="entry name" value="14-3-3 domain"/>
    <property type="match status" value="1"/>
</dbReference>
<feature type="region of interest" description="Disordered" evidence="1">
    <location>
        <begin position="198"/>
        <end position="264"/>
    </location>
</feature>
<evidence type="ECO:0000256" key="1">
    <source>
        <dbReference type="SAM" id="MobiDB-lite"/>
    </source>
</evidence>
<protein>
    <recommendedName>
        <fullName evidence="4">14-3-3 domain-containing protein</fullName>
    </recommendedName>
</protein>
<proteinExistence type="predicted"/>
<gene>
    <name evidence="2" type="ORF">LTR84_012849</name>
</gene>
<dbReference type="Proteomes" id="UP001358417">
    <property type="component" value="Unassembled WGS sequence"/>
</dbReference>
<name>A0AAV9NDE9_9EURO</name>
<evidence type="ECO:0008006" key="4">
    <source>
        <dbReference type="Google" id="ProtNLM"/>
    </source>
</evidence>
<dbReference type="AlphaFoldDB" id="A0AAV9NDE9"/>
<dbReference type="InterPro" id="IPR036815">
    <property type="entry name" value="14-3-3_dom_sf"/>
</dbReference>
<sequence>MDTLTKVVTTTAIEPEPSLLFCELLSSSDRVSPFTTRKRWKQAFIELTYLSRQWQPSDGPPPPYSIWMASSEVDQKFLGYFAKVTTTENNYLSSFLFRVLGLSVILAEKLLRARKAKRLDPVRDPRARHLIHHILWLAREGLVMVEQYILPMVGNYVELRVLSYKLKASFYHIFVLFHNDPPVNDRINRSRSDSFSLFPDPLSPRLSKTSSRDPTIRSPTGGGRQRSPAISLGGPVGGDGSMTTARTPPGLPLPATHPYPNGNANNGSGVATFLLPLQDYTPYATRAFREANELAERLLPGSHPVRLSVKVEYVAYVYDCLHEAEASRKMARLAVRHVYEAQEGMDDDSFEDAAEMVGILGRMMKRGLGAGDSSGSQQAGQSQGRERVGAGTNAEQPPVPSAASSTARVRPGVGGNTAARLNSQSSRTSSQQPSTWV</sequence>
<feature type="region of interest" description="Disordered" evidence="1">
    <location>
        <begin position="368"/>
        <end position="437"/>
    </location>
</feature>
<feature type="compositionally biased region" description="Low complexity" evidence="1">
    <location>
        <begin position="423"/>
        <end position="437"/>
    </location>
</feature>
<evidence type="ECO:0000313" key="2">
    <source>
        <dbReference type="EMBL" id="KAK5055101.1"/>
    </source>
</evidence>
<evidence type="ECO:0000313" key="3">
    <source>
        <dbReference type="Proteomes" id="UP001358417"/>
    </source>
</evidence>
<dbReference type="SUPFAM" id="SSF48445">
    <property type="entry name" value="14-3-3 protein"/>
    <property type="match status" value="1"/>
</dbReference>